<dbReference type="PANTHER" id="PTHR11469:SF1">
    <property type="entry name" value="GLUCOSE-6-PHOSPHATE ISOMERASE"/>
    <property type="match status" value="1"/>
</dbReference>
<proteinExistence type="predicted"/>
<organism evidence="5 6">
    <name type="scientific">Eiseniibacteriota bacterium</name>
    <dbReference type="NCBI Taxonomy" id="2212470"/>
    <lineage>
        <taxon>Bacteria</taxon>
        <taxon>Candidatus Eiseniibacteriota</taxon>
    </lineage>
</organism>
<gene>
    <name evidence="5" type="ORF">FJY75_13400</name>
</gene>
<keyword evidence="1" id="KW-0312">Gluconeogenesis</keyword>
<dbReference type="GO" id="GO:0097367">
    <property type="term" value="F:carbohydrate derivative binding"/>
    <property type="evidence" value="ECO:0007669"/>
    <property type="project" value="InterPro"/>
</dbReference>
<dbReference type="EMBL" id="VGIY01000507">
    <property type="protein sequence ID" value="MBM3318838.1"/>
    <property type="molecule type" value="Genomic_DNA"/>
</dbReference>
<reference evidence="5" key="1">
    <citation type="submission" date="2019-03" db="EMBL/GenBank/DDBJ databases">
        <title>Lake Tanganyika Metagenome-Assembled Genomes (MAGs).</title>
        <authorList>
            <person name="Tran P."/>
        </authorList>
    </citation>
    <scope>NUCLEOTIDE SEQUENCE</scope>
    <source>
        <strain evidence="5">M_DeepCast_400m_m2_100</strain>
    </source>
</reference>
<keyword evidence="3" id="KW-0413">Isomerase</keyword>
<evidence type="ECO:0000256" key="3">
    <source>
        <dbReference type="ARBA" id="ARBA00023235"/>
    </source>
</evidence>
<dbReference type="PROSITE" id="PS51463">
    <property type="entry name" value="P_GLUCOSE_ISOMERASE_3"/>
    <property type="match status" value="1"/>
</dbReference>
<evidence type="ECO:0000256" key="2">
    <source>
        <dbReference type="ARBA" id="ARBA00023152"/>
    </source>
</evidence>
<dbReference type="Gene3D" id="3.40.50.10490">
    <property type="entry name" value="Glucose-6-phosphate isomerase like protein, domain 1"/>
    <property type="match status" value="1"/>
</dbReference>
<keyword evidence="2" id="KW-0324">Glycolysis</keyword>
<dbReference type="GO" id="GO:0005829">
    <property type="term" value="C:cytosol"/>
    <property type="evidence" value="ECO:0007669"/>
    <property type="project" value="TreeGrafter"/>
</dbReference>
<dbReference type="AlphaFoldDB" id="A0A937XFA7"/>
<evidence type="ECO:0008006" key="7">
    <source>
        <dbReference type="Google" id="ProtNLM"/>
    </source>
</evidence>
<dbReference type="PROSITE" id="PS00174">
    <property type="entry name" value="P_GLUCOSE_ISOMERASE_2"/>
    <property type="match status" value="1"/>
</dbReference>
<dbReference type="PANTHER" id="PTHR11469">
    <property type="entry name" value="GLUCOSE-6-PHOSPHATE ISOMERASE"/>
    <property type="match status" value="1"/>
</dbReference>
<comment type="caution">
    <text evidence="5">The sequence shown here is derived from an EMBL/GenBank/DDBJ whole genome shotgun (WGS) entry which is preliminary data.</text>
</comment>
<dbReference type="Pfam" id="PF00342">
    <property type="entry name" value="PGI"/>
    <property type="match status" value="1"/>
</dbReference>
<dbReference type="GO" id="GO:0006096">
    <property type="term" value="P:glycolytic process"/>
    <property type="evidence" value="ECO:0007669"/>
    <property type="project" value="UniProtKB-KW"/>
</dbReference>
<evidence type="ECO:0000313" key="5">
    <source>
        <dbReference type="EMBL" id="MBM3318838.1"/>
    </source>
</evidence>
<protein>
    <recommendedName>
        <fullName evidence="7">Glucose-6-phosphate isomerase</fullName>
    </recommendedName>
</protein>
<feature type="compositionally biased region" description="Low complexity" evidence="4">
    <location>
        <begin position="7"/>
        <end position="48"/>
    </location>
</feature>
<dbReference type="GO" id="GO:0006094">
    <property type="term" value="P:gluconeogenesis"/>
    <property type="evidence" value="ECO:0007669"/>
    <property type="project" value="UniProtKB-KW"/>
</dbReference>
<dbReference type="GO" id="GO:0051156">
    <property type="term" value="P:glucose 6-phosphate metabolic process"/>
    <property type="evidence" value="ECO:0007669"/>
    <property type="project" value="TreeGrafter"/>
</dbReference>
<evidence type="ECO:0000256" key="1">
    <source>
        <dbReference type="ARBA" id="ARBA00022432"/>
    </source>
</evidence>
<dbReference type="InterPro" id="IPR001672">
    <property type="entry name" value="G6P_Isomerase"/>
</dbReference>
<name>A0A937XFA7_UNCEI</name>
<dbReference type="GO" id="GO:0004347">
    <property type="term" value="F:glucose-6-phosphate isomerase activity"/>
    <property type="evidence" value="ECO:0007669"/>
    <property type="project" value="InterPro"/>
</dbReference>
<evidence type="ECO:0000256" key="4">
    <source>
        <dbReference type="SAM" id="MobiDB-lite"/>
    </source>
</evidence>
<dbReference type="Proteomes" id="UP000748308">
    <property type="component" value="Unassembled WGS sequence"/>
</dbReference>
<accession>A0A937XFA7</accession>
<dbReference type="GO" id="GO:0048029">
    <property type="term" value="F:monosaccharide binding"/>
    <property type="evidence" value="ECO:0007669"/>
    <property type="project" value="TreeGrafter"/>
</dbReference>
<evidence type="ECO:0000313" key="6">
    <source>
        <dbReference type="Proteomes" id="UP000748308"/>
    </source>
</evidence>
<dbReference type="SUPFAM" id="SSF53697">
    <property type="entry name" value="SIS domain"/>
    <property type="match status" value="1"/>
</dbReference>
<dbReference type="InterPro" id="IPR046348">
    <property type="entry name" value="SIS_dom_sf"/>
</dbReference>
<feature type="region of interest" description="Disordered" evidence="4">
    <location>
        <begin position="1"/>
        <end position="48"/>
    </location>
</feature>
<dbReference type="InterPro" id="IPR018189">
    <property type="entry name" value="Phosphoglucose_isomerase_CS"/>
</dbReference>
<sequence>MRDDWPAADASVAAGDAGASSLGPDSAAEGENAGAAGPGPRRAAPGRRTTGRLCVEPDATSGDYLLGFLLGTRDALEEKGRASVLITLEEISPRTLGALVALFERTVGLYASLIGVNAYHQPGVEAGKRAAGEALALQRALLAALRAEPGRAFNAEEAAAAAGGADVELAHHLLQHLAANGRIATIGGGGGCLEARYRTLPEE</sequence>